<evidence type="ECO:0000256" key="2">
    <source>
        <dbReference type="PROSITE-ProRule" id="PRU00335"/>
    </source>
</evidence>
<comment type="caution">
    <text evidence="4">The sequence shown here is derived from an EMBL/GenBank/DDBJ whole genome shotgun (WGS) entry which is preliminary data.</text>
</comment>
<dbReference type="GO" id="GO:0003677">
    <property type="term" value="F:DNA binding"/>
    <property type="evidence" value="ECO:0007669"/>
    <property type="project" value="UniProtKB-UniRule"/>
</dbReference>
<dbReference type="AlphaFoldDB" id="A0A6V8SB61"/>
<feature type="domain" description="HTH tetR-type" evidence="3">
    <location>
        <begin position="1"/>
        <end position="61"/>
    </location>
</feature>
<keyword evidence="1 2" id="KW-0238">DNA-binding</keyword>
<dbReference type="Pfam" id="PF00440">
    <property type="entry name" value="TetR_N"/>
    <property type="match status" value="1"/>
</dbReference>
<dbReference type="InterPro" id="IPR054422">
    <property type="entry name" value="TetR-like_HI_0893_C"/>
</dbReference>
<reference evidence="4 5" key="1">
    <citation type="submission" date="2020-07" db="EMBL/GenBank/DDBJ databases">
        <title>A new beta-1,3-glucan-decomposing anaerobic bacterium isolated from anoxic soil subjected to biological soil disinfestation.</title>
        <authorList>
            <person name="Ueki A."/>
            <person name="Tonouchi A."/>
        </authorList>
    </citation>
    <scope>NUCLEOTIDE SEQUENCE [LARGE SCALE GENOMIC DNA]</scope>
    <source>
        <strain evidence="4 5">TW1</strain>
    </source>
</reference>
<proteinExistence type="predicted"/>
<evidence type="ECO:0000313" key="5">
    <source>
        <dbReference type="Proteomes" id="UP000580568"/>
    </source>
</evidence>
<sequence length="187" mass="21183">MSKRSDILDATLQLIVEESIQSVTLAKILKKADVGSGTLYNYFSSKDDLINALYQDILLKMDTFILSNYDQSEGIKIRFDKLVSGLLEYTLQYFDELNFAEQYAYLLHKTKCHDDTSINNAFIDIVYNLIIEGQNQRIIKNIDTSLVAQIISGIITSVVKGHKGGKLQLDEAKKQEVLNACWHSIRA</sequence>
<dbReference type="InterPro" id="IPR001647">
    <property type="entry name" value="HTH_TetR"/>
</dbReference>
<organism evidence="4 5">
    <name type="scientific">Clostridium fungisolvens</name>
    <dbReference type="NCBI Taxonomy" id="1604897"/>
    <lineage>
        <taxon>Bacteria</taxon>
        <taxon>Bacillati</taxon>
        <taxon>Bacillota</taxon>
        <taxon>Clostridia</taxon>
        <taxon>Eubacteriales</taxon>
        <taxon>Clostridiaceae</taxon>
        <taxon>Clostridium</taxon>
    </lineage>
</organism>
<name>A0A6V8SB61_9CLOT</name>
<dbReference type="RefSeq" id="WP_183276038.1">
    <property type="nucleotide sequence ID" value="NZ_BLZR01000001.1"/>
</dbReference>
<evidence type="ECO:0000313" key="4">
    <source>
        <dbReference type="EMBL" id="GFP74484.1"/>
    </source>
</evidence>
<protein>
    <submittedName>
        <fullName evidence="4">HTH-type transcriptional repressor Bm3R1</fullName>
    </submittedName>
</protein>
<evidence type="ECO:0000259" key="3">
    <source>
        <dbReference type="PROSITE" id="PS50977"/>
    </source>
</evidence>
<dbReference type="SUPFAM" id="SSF46689">
    <property type="entry name" value="Homeodomain-like"/>
    <property type="match status" value="1"/>
</dbReference>
<dbReference type="Proteomes" id="UP000580568">
    <property type="component" value="Unassembled WGS sequence"/>
</dbReference>
<keyword evidence="5" id="KW-1185">Reference proteome</keyword>
<gene>
    <name evidence="4" type="ORF">bsdtw1_00535</name>
</gene>
<dbReference type="PANTHER" id="PTHR43479:SF7">
    <property type="entry name" value="TETR-FAMILY TRANSCRIPTIONAL REGULATOR"/>
    <property type="match status" value="1"/>
</dbReference>
<accession>A0A6V8SB61</accession>
<dbReference type="InterPro" id="IPR050624">
    <property type="entry name" value="HTH-type_Tx_Regulator"/>
</dbReference>
<feature type="DNA-binding region" description="H-T-H motif" evidence="2">
    <location>
        <begin position="24"/>
        <end position="43"/>
    </location>
</feature>
<dbReference type="PROSITE" id="PS01081">
    <property type="entry name" value="HTH_TETR_1"/>
    <property type="match status" value="1"/>
</dbReference>
<dbReference type="Pfam" id="PF22604">
    <property type="entry name" value="TetR_HI_0893_C"/>
    <property type="match status" value="1"/>
</dbReference>
<dbReference type="PANTHER" id="PTHR43479">
    <property type="entry name" value="ACREF/ENVCD OPERON REPRESSOR-RELATED"/>
    <property type="match status" value="1"/>
</dbReference>
<dbReference type="InterPro" id="IPR023772">
    <property type="entry name" value="DNA-bd_HTH_TetR-type_CS"/>
</dbReference>
<dbReference type="PROSITE" id="PS50977">
    <property type="entry name" value="HTH_TETR_2"/>
    <property type="match status" value="1"/>
</dbReference>
<dbReference type="PRINTS" id="PR00455">
    <property type="entry name" value="HTHTETR"/>
</dbReference>
<dbReference type="InterPro" id="IPR009057">
    <property type="entry name" value="Homeodomain-like_sf"/>
</dbReference>
<evidence type="ECO:0000256" key="1">
    <source>
        <dbReference type="ARBA" id="ARBA00023125"/>
    </source>
</evidence>
<dbReference type="Gene3D" id="1.10.357.10">
    <property type="entry name" value="Tetracycline Repressor, domain 2"/>
    <property type="match status" value="1"/>
</dbReference>
<dbReference type="EMBL" id="BLZR01000001">
    <property type="protein sequence ID" value="GFP74484.1"/>
    <property type="molecule type" value="Genomic_DNA"/>
</dbReference>